<evidence type="ECO:0000256" key="5">
    <source>
        <dbReference type="ARBA" id="ARBA00022989"/>
    </source>
</evidence>
<evidence type="ECO:0000313" key="8">
    <source>
        <dbReference type="EMBL" id="EHL16784.1"/>
    </source>
</evidence>
<feature type="transmembrane region" description="Helical" evidence="7">
    <location>
        <begin position="182"/>
        <end position="202"/>
    </location>
</feature>
<dbReference type="InterPro" id="IPR048279">
    <property type="entry name" value="MdtK-like"/>
</dbReference>
<protein>
    <recommendedName>
        <fullName evidence="10">MATE efflux family protein</fullName>
    </recommendedName>
</protein>
<accession>G9WXD7</accession>
<feature type="transmembrane region" description="Helical" evidence="7">
    <location>
        <begin position="377"/>
        <end position="401"/>
    </location>
</feature>
<keyword evidence="2" id="KW-0813">Transport</keyword>
<dbReference type="PIRSF" id="PIRSF006603">
    <property type="entry name" value="DinF"/>
    <property type="match status" value="1"/>
</dbReference>
<comment type="caution">
    <text evidence="8">The sequence shown here is derived from an EMBL/GenBank/DDBJ whole genome shotgun (WGS) entry which is preliminary data.</text>
</comment>
<evidence type="ECO:0000256" key="4">
    <source>
        <dbReference type="ARBA" id="ARBA00022692"/>
    </source>
</evidence>
<dbReference type="PATRIC" id="fig|796937.3.peg.27"/>
<evidence type="ECO:0000256" key="3">
    <source>
        <dbReference type="ARBA" id="ARBA00022475"/>
    </source>
</evidence>
<dbReference type="GO" id="GO:0005886">
    <property type="term" value="C:plasma membrane"/>
    <property type="evidence" value="ECO:0007669"/>
    <property type="project" value="UniProtKB-SubCell"/>
</dbReference>
<dbReference type="Pfam" id="PF01554">
    <property type="entry name" value="MatE"/>
    <property type="match status" value="2"/>
</dbReference>
<keyword evidence="3" id="KW-1003">Cell membrane</keyword>
<comment type="subcellular location">
    <subcellularLocation>
        <location evidence="1">Cell membrane</location>
        <topology evidence="1">Multi-pass membrane protein</topology>
    </subcellularLocation>
</comment>
<dbReference type="GO" id="GO:0042910">
    <property type="term" value="F:xenobiotic transmembrane transporter activity"/>
    <property type="evidence" value="ECO:0007669"/>
    <property type="project" value="InterPro"/>
</dbReference>
<proteinExistence type="predicted"/>
<organism evidence="8 9">
    <name type="scientific">Peptoanaerobacter stomatis</name>
    <dbReference type="NCBI Taxonomy" id="796937"/>
    <lineage>
        <taxon>Bacteria</taxon>
        <taxon>Bacillati</taxon>
        <taxon>Bacillota</taxon>
        <taxon>Clostridia</taxon>
        <taxon>Peptostreptococcales</taxon>
        <taxon>Filifactoraceae</taxon>
        <taxon>Peptoanaerobacter</taxon>
    </lineage>
</organism>
<feature type="transmembrane region" description="Helical" evidence="7">
    <location>
        <begin position="223"/>
        <end position="252"/>
    </location>
</feature>
<evidence type="ECO:0000313" key="9">
    <source>
        <dbReference type="Proteomes" id="UP000006437"/>
    </source>
</evidence>
<evidence type="ECO:0000256" key="6">
    <source>
        <dbReference type="ARBA" id="ARBA00023136"/>
    </source>
</evidence>
<gene>
    <name evidence="8" type="ORF">HMPREF9629_00026</name>
</gene>
<dbReference type="Proteomes" id="UP000006437">
    <property type="component" value="Unassembled WGS sequence"/>
</dbReference>
<evidence type="ECO:0000256" key="2">
    <source>
        <dbReference type="ARBA" id="ARBA00022448"/>
    </source>
</evidence>
<keyword evidence="4 7" id="KW-0812">Transmembrane</keyword>
<feature type="transmembrane region" description="Helical" evidence="7">
    <location>
        <begin position="407"/>
        <end position="426"/>
    </location>
</feature>
<feature type="transmembrane region" description="Helical" evidence="7">
    <location>
        <begin position="47"/>
        <end position="67"/>
    </location>
</feature>
<feature type="transmembrane region" description="Helical" evidence="7">
    <location>
        <begin position="258"/>
        <end position="281"/>
    </location>
</feature>
<dbReference type="InterPro" id="IPR002528">
    <property type="entry name" value="MATE_fam"/>
</dbReference>
<dbReference type="PANTHER" id="PTHR43823:SF3">
    <property type="entry name" value="MULTIDRUG EXPORT PROTEIN MEPA"/>
    <property type="match status" value="1"/>
</dbReference>
<keyword evidence="5 7" id="KW-1133">Transmembrane helix</keyword>
<feature type="transmembrane region" description="Helical" evidence="7">
    <location>
        <begin position="159"/>
        <end position="176"/>
    </location>
</feature>
<dbReference type="NCBIfam" id="TIGR00797">
    <property type="entry name" value="matE"/>
    <property type="match status" value="1"/>
</dbReference>
<feature type="transmembrane region" description="Helical" evidence="7">
    <location>
        <begin position="88"/>
        <end position="113"/>
    </location>
</feature>
<dbReference type="PANTHER" id="PTHR43823">
    <property type="entry name" value="SPORULATION PROTEIN YKVU"/>
    <property type="match status" value="1"/>
</dbReference>
<dbReference type="AlphaFoldDB" id="G9WXD7"/>
<reference evidence="8 9" key="1">
    <citation type="submission" date="2011-08" db="EMBL/GenBank/DDBJ databases">
        <title>The Genome Sequence of Eubacteriaceae bacterium ACC19a.</title>
        <authorList>
            <consortium name="The Broad Institute Genome Sequencing Platform"/>
            <person name="Earl A."/>
            <person name="Ward D."/>
            <person name="Feldgarden M."/>
            <person name="Gevers D."/>
            <person name="Sizova M."/>
            <person name="Hazen A."/>
            <person name="Epstein S."/>
            <person name="Young S.K."/>
            <person name="Zeng Q."/>
            <person name="Gargeya S."/>
            <person name="Fitzgerald M."/>
            <person name="Haas B."/>
            <person name="Abouelleil A."/>
            <person name="Alvarado L."/>
            <person name="Arachchi H.M."/>
            <person name="Berlin A."/>
            <person name="Brown A."/>
            <person name="Chapman S.B."/>
            <person name="Chen Z."/>
            <person name="Dunbar C."/>
            <person name="Freedman E."/>
            <person name="Gearin G."/>
            <person name="Gellesch M."/>
            <person name="Goldberg J."/>
            <person name="Griggs A."/>
            <person name="Gujja S."/>
            <person name="Heiman D."/>
            <person name="Howarth C."/>
            <person name="Larson L."/>
            <person name="Lui A."/>
            <person name="MacDonald P.J.P."/>
            <person name="Montmayeur A."/>
            <person name="Murphy C."/>
            <person name="Neiman D."/>
            <person name="Pearson M."/>
            <person name="Priest M."/>
            <person name="Roberts A."/>
            <person name="Saif S."/>
            <person name="Shea T."/>
            <person name="Shenoy N."/>
            <person name="Sisk P."/>
            <person name="Stolte C."/>
            <person name="Sykes S."/>
            <person name="Wortman J."/>
            <person name="Nusbaum C."/>
            <person name="Birren B."/>
        </authorList>
    </citation>
    <scope>NUCLEOTIDE SEQUENCE [LARGE SCALE GENOMIC DNA]</scope>
    <source>
        <strain evidence="8 9">ACC19a</strain>
    </source>
</reference>
<evidence type="ECO:0008006" key="10">
    <source>
        <dbReference type="Google" id="ProtNLM"/>
    </source>
</evidence>
<keyword evidence="6 7" id="KW-0472">Membrane</keyword>
<feature type="transmembrane region" description="Helical" evidence="7">
    <location>
        <begin position="12"/>
        <end position="35"/>
    </location>
</feature>
<evidence type="ECO:0000256" key="7">
    <source>
        <dbReference type="SAM" id="Phobius"/>
    </source>
</evidence>
<dbReference type="BioCyc" id="EBAC796937-HMP:GMGH-26-MONOMER"/>
<dbReference type="EMBL" id="AFZE01000001">
    <property type="protein sequence ID" value="EHL16784.1"/>
    <property type="molecule type" value="Genomic_DNA"/>
</dbReference>
<feature type="transmembrane region" description="Helical" evidence="7">
    <location>
        <begin position="344"/>
        <end position="365"/>
    </location>
</feature>
<dbReference type="GO" id="GO:0015297">
    <property type="term" value="F:antiporter activity"/>
    <property type="evidence" value="ECO:0007669"/>
    <property type="project" value="InterPro"/>
</dbReference>
<feature type="transmembrane region" description="Helical" evidence="7">
    <location>
        <begin position="302"/>
        <end position="324"/>
    </location>
</feature>
<evidence type="ECO:0000256" key="1">
    <source>
        <dbReference type="ARBA" id="ARBA00004651"/>
    </source>
</evidence>
<sequence>MKQIRNKFFKYVSFNIMSMMGLSFYILADTFFIANGCGSDGLAALNIALPAYGFMFAISNMIGVGFGTRFKIGFDDYELKCSIFSKGVFFALLLSSIFLLTGLFFASDIAYIMGARDTVLDLSTTYLKVILIFTPAFMINSLLISFIRNDNHPSLSMKSVIMSSIVNTVFDYIFIFPFDMGMFGAAIATGISPIVGIAILSTHFMFRKNSFKLKKTKIKLKEFFYLSSLGISSLINEISSSVVIIVFNLILLKYSSNVGVAAYGVVANIALVVVAIFNGVGNGIQPIISENYAKKDFKSISYIIKLAIITEIIISVILYAYMYINAEFLTNLFNSNKDATLLKMAVEGITIYFLSIPFTGINMITATSMQAMEKPRISFIISILRGIIIIVPLSIYLSSIFMIRGMWGSYTLTEMIVSLMSIVFIMKYGKNKE</sequence>
<dbReference type="HOGENOM" id="CLU_012893_0_2_9"/>
<dbReference type="RefSeq" id="WP_009524263.1">
    <property type="nucleotide sequence ID" value="NZ_JH414546.1"/>
</dbReference>
<name>G9WXD7_9FIRM</name>
<dbReference type="InterPro" id="IPR051327">
    <property type="entry name" value="MATE_MepA_subfamily"/>
</dbReference>
<feature type="transmembrane region" description="Helical" evidence="7">
    <location>
        <begin position="125"/>
        <end position="147"/>
    </location>
</feature>